<dbReference type="GO" id="GO:0050308">
    <property type="term" value="F:sugar-phosphatase activity"/>
    <property type="evidence" value="ECO:0007669"/>
    <property type="project" value="TreeGrafter"/>
</dbReference>
<evidence type="ECO:0000313" key="3">
    <source>
        <dbReference type="Proteomes" id="UP000509301"/>
    </source>
</evidence>
<reference evidence="2 3" key="1">
    <citation type="submission" date="2020-02" db="EMBL/GenBank/DDBJ databases">
        <title>Comparative genome analysis reveals the metabolism and evolution of the thermophilic archaeal genus Metallosphaera.</title>
        <authorList>
            <person name="Jiang C."/>
        </authorList>
    </citation>
    <scope>NUCLEOTIDE SEQUENCE [LARGE SCALE GENOMIC DNA]</scope>
    <source>
        <strain evidence="2 3">Ric-A</strain>
    </source>
</reference>
<dbReference type="Pfam" id="PF13419">
    <property type="entry name" value="HAD_2"/>
    <property type="match status" value="1"/>
</dbReference>
<dbReference type="InterPro" id="IPR041492">
    <property type="entry name" value="HAD_2"/>
</dbReference>
<protein>
    <submittedName>
        <fullName evidence="2">HAD-IA family hydrolase</fullName>
    </submittedName>
</protein>
<dbReference type="InterPro" id="IPR036412">
    <property type="entry name" value="HAD-like_sf"/>
</dbReference>
<dbReference type="InterPro" id="IPR023214">
    <property type="entry name" value="HAD_sf"/>
</dbReference>
<dbReference type="PANTHER" id="PTHR43481:SF4">
    <property type="entry name" value="GLYCEROL-1-PHOSPHATE PHOSPHOHYDROLASE 1-RELATED"/>
    <property type="match status" value="1"/>
</dbReference>
<proteinExistence type="inferred from homology"/>
<sequence>MRSLLLDLDGTLATTANVHKEAWEIALKRLGIRVEVNLDLLMGRKTLDIARVLGGDRYLELYNLKNEIYDELVGTKAFPLPCARELVKDARELGYSVAVVTSSLRRSAMRSLQAIGIEPDILVAGDDVERGKPDPLPVLTALRRLGSKPEKSIGVGDTVYDFQAFKGAGVAYVFIIKGELNLDNSSLVDQGGILVESPCDVDRFIRSVVFQ</sequence>
<keyword evidence="3" id="KW-1185">Reference proteome</keyword>
<dbReference type="InterPro" id="IPR051806">
    <property type="entry name" value="HAD-like_SPP"/>
</dbReference>
<gene>
    <name evidence="2" type="ORF">GWK48_08800</name>
</gene>
<evidence type="ECO:0000256" key="1">
    <source>
        <dbReference type="ARBA" id="ARBA00007958"/>
    </source>
</evidence>
<dbReference type="RefSeq" id="WP_174631471.1">
    <property type="nucleotide sequence ID" value="NZ_CP049074.1"/>
</dbReference>
<dbReference type="KEGG" id="mten:GWK48_08800"/>
<dbReference type="EMBL" id="CP049074">
    <property type="protein sequence ID" value="QKR00458.1"/>
    <property type="molecule type" value="Genomic_DNA"/>
</dbReference>
<keyword evidence="2" id="KW-0378">Hydrolase</keyword>
<dbReference type="PANTHER" id="PTHR43481">
    <property type="entry name" value="FRUCTOSE-1-PHOSPHATE PHOSPHATASE"/>
    <property type="match status" value="1"/>
</dbReference>
<comment type="similarity">
    <text evidence="1">Belongs to the HAD-like hydrolase superfamily.</text>
</comment>
<dbReference type="NCBIfam" id="TIGR01509">
    <property type="entry name" value="HAD-SF-IA-v3"/>
    <property type="match status" value="1"/>
</dbReference>
<dbReference type="SFLD" id="SFLDG01129">
    <property type="entry name" value="C1.5:_HAD__Beta-PGM__Phosphata"/>
    <property type="match status" value="1"/>
</dbReference>
<dbReference type="Gene3D" id="1.10.150.240">
    <property type="entry name" value="Putative phosphatase, domain 2"/>
    <property type="match status" value="1"/>
</dbReference>
<dbReference type="OrthoDB" id="31229at2157"/>
<dbReference type="Proteomes" id="UP000509301">
    <property type="component" value="Chromosome"/>
</dbReference>
<dbReference type="Gene3D" id="3.40.50.1000">
    <property type="entry name" value="HAD superfamily/HAD-like"/>
    <property type="match status" value="1"/>
</dbReference>
<dbReference type="SUPFAM" id="SSF56784">
    <property type="entry name" value="HAD-like"/>
    <property type="match status" value="1"/>
</dbReference>
<accession>A0A6N0NYK6</accession>
<dbReference type="InterPro" id="IPR023198">
    <property type="entry name" value="PGP-like_dom2"/>
</dbReference>
<dbReference type="SFLD" id="SFLDS00003">
    <property type="entry name" value="Haloacid_Dehalogenase"/>
    <property type="match status" value="1"/>
</dbReference>
<organism evidence="2 3">
    <name type="scientific">Metallosphaera tengchongensis</name>
    <dbReference type="NCBI Taxonomy" id="1532350"/>
    <lineage>
        <taxon>Archaea</taxon>
        <taxon>Thermoproteota</taxon>
        <taxon>Thermoprotei</taxon>
        <taxon>Sulfolobales</taxon>
        <taxon>Sulfolobaceae</taxon>
        <taxon>Metallosphaera</taxon>
    </lineage>
</organism>
<name>A0A6N0NYK6_9CREN</name>
<evidence type="ECO:0000313" key="2">
    <source>
        <dbReference type="EMBL" id="QKR00458.1"/>
    </source>
</evidence>
<dbReference type="InterPro" id="IPR006439">
    <property type="entry name" value="HAD-SF_hydro_IA"/>
</dbReference>
<dbReference type="NCBIfam" id="TIGR01549">
    <property type="entry name" value="HAD-SF-IA-v1"/>
    <property type="match status" value="1"/>
</dbReference>
<dbReference type="AlphaFoldDB" id="A0A6N0NYK6"/>
<dbReference type="GeneID" id="55642038"/>